<gene>
    <name evidence="3" type="ORF">PsYK624_000190</name>
</gene>
<feature type="transmembrane region" description="Helical" evidence="2">
    <location>
        <begin position="38"/>
        <end position="58"/>
    </location>
</feature>
<feature type="compositionally biased region" description="Gly residues" evidence="1">
    <location>
        <begin position="153"/>
        <end position="184"/>
    </location>
</feature>
<dbReference type="InterPro" id="IPR038213">
    <property type="entry name" value="IFI6/IFI27-like_sf"/>
</dbReference>
<evidence type="ECO:0000313" key="3">
    <source>
        <dbReference type="EMBL" id="GJE83946.1"/>
    </source>
</evidence>
<dbReference type="Gene3D" id="6.10.110.10">
    <property type="match status" value="1"/>
</dbReference>
<proteinExistence type="predicted"/>
<keyword evidence="4" id="KW-1185">Reference proteome</keyword>
<feature type="transmembrane region" description="Helical" evidence="2">
    <location>
        <begin position="64"/>
        <end position="85"/>
    </location>
</feature>
<keyword evidence="2" id="KW-0812">Transmembrane</keyword>
<feature type="transmembrane region" description="Helical" evidence="2">
    <location>
        <begin position="97"/>
        <end position="130"/>
    </location>
</feature>
<name>A0A9P3FWL0_9APHY</name>
<accession>A0A9P3FWL0</accession>
<feature type="compositionally biased region" description="Low complexity" evidence="1">
    <location>
        <begin position="143"/>
        <end position="152"/>
    </location>
</feature>
<feature type="region of interest" description="Disordered" evidence="1">
    <location>
        <begin position="134"/>
        <end position="184"/>
    </location>
</feature>
<organism evidence="3 4">
    <name type="scientific">Phanerochaete sordida</name>
    <dbReference type="NCBI Taxonomy" id="48140"/>
    <lineage>
        <taxon>Eukaryota</taxon>
        <taxon>Fungi</taxon>
        <taxon>Dikarya</taxon>
        <taxon>Basidiomycota</taxon>
        <taxon>Agaricomycotina</taxon>
        <taxon>Agaricomycetes</taxon>
        <taxon>Polyporales</taxon>
        <taxon>Phanerochaetaceae</taxon>
        <taxon>Phanerochaete</taxon>
    </lineage>
</organism>
<evidence type="ECO:0000256" key="2">
    <source>
        <dbReference type="SAM" id="Phobius"/>
    </source>
</evidence>
<keyword evidence="2" id="KW-1133">Transmembrane helix</keyword>
<keyword evidence="2" id="KW-0472">Membrane</keyword>
<evidence type="ECO:0000313" key="4">
    <source>
        <dbReference type="Proteomes" id="UP000703269"/>
    </source>
</evidence>
<dbReference type="OrthoDB" id="2758418at2759"/>
<sequence>MAQPQPVHPPIAVQGNLQQIQQAVQNVQQRANQLRAQYPRLAALAGITLVVGGGVVVIPAVEAALLLAAGFGPLGPIAGTLAPLLQSVFWGARTGGLFSLLQAAGMTIVAPSAVVTGLGSAVMGLGAWLGFRQGQPPNQVQLPNQGGEQPPHQGGGQPPNGGGGQPPNQGGGKPPHQGGGQPPN</sequence>
<dbReference type="Proteomes" id="UP000703269">
    <property type="component" value="Unassembled WGS sequence"/>
</dbReference>
<protein>
    <submittedName>
        <fullName evidence="3">Uncharacterized protein</fullName>
    </submittedName>
</protein>
<comment type="caution">
    <text evidence="3">The sequence shown here is derived from an EMBL/GenBank/DDBJ whole genome shotgun (WGS) entry which is preliminary data.</text>
</comment>
<dbReference type="AlphaFoldDB" id="A0A9P3FWL0"/>
<evidence type="ECO:0000256" key="1">
    <source>
        <dbReference type="SAM" id="MobiDB-lite"/>
    </source>
</evidence>
<reference evidence="3 4" key="1">
    <citation type="submission" date="2021-08" db="EMBL/GenBank/DDBJ databases">
        <title>Draft Genome Sequence of Phanerochaete sordida strain YK-624.</title>
        <authorList>
            <person name="Mori T."/>
            <person name="Dohra H."/>
            <person name="Suzuki T."/>
            <person name="Kawagishi H."/>
            <person name="Hirai H."/>
        </authorList>
    </citation>
    <scope>NUCLEOTIDE SEQUENCE [LARGE SCALE GENOMIC DNA]</scope>
    <source>
        <strain evidence="3 4">YK-624</strain>
    </source>
</reference>
<dbReference type="EMBL" id="BPQB01000001">
    <property type="protein sequence ID" value="GJE83946.1"/>
    <property type="molecule type" value="Genomic_DNA"/>
</dbReference>